<dbReference type="CDD" id="cd16282">
    <property type="entry name" value="metallo-hydrolase-like_MBL-fold"/>
    <property type="match status" value="1"/>
</dbReference>
<dbReference type="InterPro" id="IPR001279">
    <property type="entry name" value="Metallo-B-lactamas"/>
</dbReference>
<dbReference type="PANTHER" id="PTHR42951:SF4">
    <property type="entry name" value="ACYL-COENZYME A THIOESTERASE MBLAC2"/>
    <property type="match status" value="1"/>
</dbReference>
<organism evidence="4 5">
    <name type="scientific">Methyloversatilis universalis (strain ATCC BAA-1314 / DSM 25237 / JCM 13912 / CCUG 52030 / FAM5)</name>
    <dbReference type="NCBI Taxonomy" id="1000565"/>
    <lineage>
        <taxon>Bacteria</taxon>
        <taxon>Pseudomonadati</taxon>
        <taxon>Pseudomonadota</taxon>
        <taxon>Betaproteobacteria</taxon>
        <taxon>Nitrosomonadales</taxon>
        <taxon>Sterolibacteriaceae</taxon>
        <taxon>Methyloversatilis</taxon>
    </lineage>
</organism>
<feature type="chain" id="PRO_5003325728" evidence="2">
    <location>
        <begin position="32"/>
        <end position="317"/>
    </location>
</feature>
<dbReference type="SUPFAM" id="SSF56281">
    <property type="entry name" value="Metallo-hydrolase/oxidoreductase"/>
    <property type="match status" value="1"/>
</dbReference>
<dbReference type="Gene3D" id="3.60.15.10">
    <property type="entry name" value="Ribonuclease Z/Hydroxyacylglutathione hydrolase-like"/>
    <property type="match status" value="1"/>
</dbReference>
<feature type="signal peptide" evidence="2">
    <location>
        <begin position="1"/>
        <end position="31"/>
    </location>
</feature>
<feature type="domain" description="Metallo-beta-lactamase" evidence="3">
    <location>
        <begin position="62"/>
        <end position="245"/>
    </location>
</feature>
<evidence type="ECO:0000256" key="1">
    <source>
        <dbReference type="ARBA" id="ARBA00005250"/>
    </source>
</evidence>
<protein>
    <submittedName>
        <fullName evidence="4">Beta-lactamase domain protein</fullName>
    </submittedName>
</protein>
<proteinExistence type="inferred from homology"/>
<name>F5RAY3_METUF</name>
<reference evidence="4 5" key="1">
    <citation type="journal article" date="2011" name="J. Bacteriol.">
        <title>Genome sequence of Methyloversatilis universalis FAM5T, a methylotrophic representative of the order Rhodocyclales.</title>
        <authorList>
            <person name="Kittichotirat W."/>
            <person name="Good N.M."/>
            <person name="Hall R."/>
            <person name="Bringel F."/>
            <person name="Lajus A."/>
            <person name="Medigue C."/>
            <person name="Smalley N.E."/>
            <person name="Beck D."/>
            <person name="Bumgarner R."/>
            <person name="Vuilleumier S."/>
            <person name="Kalyuzhnaya M.G."/>
        </authorList>
    </citation>
    <scope>NUCLEOTIDE SEQUENCE [LARGE SCALE GENOMIC DNA]</scope>
    <source>
        <strain evidence="5">ATCC BAA-1314 / JCM 13912 / FAM5</strain>
    </source>
</reference>
<dbReference type="InterPro" id="IPR036866">
    <property type="entry name" value="RibonucZ/Hydroxyglut_hydro"/>
</dbReference>
<dbReference type="InterPro" id="IPR030829">
    <property type="entry name" value="SoxH-rel_PQQ_2"/>
</dbReference>
<evidence type="ECO:0000256" key="2">
    <source>
        <dbReference type="SAM" id="SignalP"/>
    </source>
</evidence>
<comment type="similarity">
    <text evidence="1">Belongs to the metallo-beta-lactamase superfamily. Class-B beta-lactamase family.</text>
</comment>
<evidence type="ECO:0000259" key="3">
    <source>
        <dbReference type="SMART" id="SM00849"/>
    </source>
</evidence>
<dbReference type="NCBIfam" id="TIGR04559">
    <property type="entry name" value="SoxH_rel_PQQ_2"/>
    <property type="match status" value="1"/>
</dbReference>
<dbReference type="Proteomes" id="UP000005019">
    <property type="component" value="Unassembled WGS sequence"/>
</dbReference>
<evidence type="ECO:0000313" key="5">
    <source>
        <dbReference type="Proteomes" id="UP000005019"/>
    </source>
</evidence>
<accession>F5RAY3</accession>
<dbReference type="InterPro" id="IPR050855">
    <property type="entry name" value="NDM-1-like"/>
</dbReference>
<dbReference type="SMART" id="SM00849">
    <property type="entry name" value="Lactamase_B"/>
    <property type="match status" value="1"/>
</dbReference>
<sequence length="317" mass="33907">MERKSAAPRSAWRIGLAACCLGLLAMLPARAAEPLPVREIAPGVFVFNGETAEQDAHNRGAISNLGFVVGSRCVAVIDTGGSPAVGAALRESVRQKTALPVCYVINTHVHPDHLLGNQAFLADAPAFIGHVKLLPALAARGRGYVAAAERLMGEAGRGIELVAPTRAVQGEESIDLGDRRLRLHAWPTAHTDNDLTVLDEASGTLFAGDLLFVGHMPVVDGKLLGWLKVGDQIAALDLKRVVSGHGDSGTDWRAAFAKQRNYLQALADQTRAAIKAGRKLAQAADEVARDQVGNWELAELFHRRNVTAAYAELEWED</sequence>
<comment type="caution">
    <text evidence="4">The sequence shown here is derived from an EMBL/GenBank/DDBJ whole genome shotgun (WGS) entry which is preliminary data.</text>
</comment>
<keyword evidence="2" id="KW-0732">Signal</keyword>
<dbReference type="GO" id="GO:0017001">
    <property type="term" value="P:antibiotic catabolic process"/>
    <property type="evidence" value="ECO:0007669"/>
    <property type="project" value="UniProtKB-ARBA"/>
</dbReference>
<dbReference type="EMBL" id="AFHG01000041">
    <property type="protein sequence ID" value="EGK72244.1"/>
    <property type="molecule type" value="Genomic_DNA"/>
</dbReference>
<dbReference type="eggNOG" id="COG0491">
    <property type="taxonomic scope" value="Bacteria"/>
</dbReference>
<evidence type="ECO:0000313" key="4">
    <source>
        <dbReference type="EMBL" id="EGK72244.1"/>
    </source>
</evidence>
<keyword evidence="5" id="KW-1185">Reference proteome</keyword>
<dbReference type="PANTHER" id="PTHR42951">
    <property type="entry name" value="METALLO-BETA-LACTAMASE DOMAIN-CONTAINING"/>
    <property type="match status" value="1"/>
</dbReference>
<dbReference type="STRING" id="1000565.METUNv1_01360"/>
<dbReference type="AlphaFoldDB" id="F5RAY3"/>
<gene>
    <name evidence="4" type="ORF">METUNv1_01360</name>
</gene>
<dbReference type="Pfam" id="PF00753">
    <property type="entry name" value="Lactamase_B"/>
    <property type="match status" value="1"/>
</dbReference>